<keyword evidence="2" id="KW-1185">Reference proteome</keyword>
<evidence type="ECO:0000313" key="1">
    <source>
        <dbReference type="EMBL" id="KAI3729086.1"/>
    </source>
</evidence>
<organism evidence="1 2">
    <name type="scientific">Arctium lappa</name>
    <name type="common">Greater burdock</name>
    <name type="synonym">Lappa major</name>
    <dbReference type="NCBI Taxonomy" id="4217"/>
    <lineage>
        <taxon>Eukaryota</taxon>
        <taxon>Viridiplantae</taxon>
        <taxon>Streptophyta</taxon>
        <taxon>Embryophyta</taxon>
        <taxon>Tracheophyta</taxon>
        <taxon>Spermatophyta</taxon>
        <taxon>Magnoliopsida</taxon>
        <taxon>eudicotyledons</taxon>
        <taxon>Gunneridae</taxon>
        <taxon>Pentapetalae</taxon>
        <taxon>asterids</taxon>
        <taxon>campanulids</taxon>
        <taxon>Asterales</taxon>
        <taxon>Asteraceae</taxon>
        <taxon>Carduoideae</taxon>
        <taxon>Cardueae</taxon>
        <taxon>Arctiinae</taxon>
        <taxon>Arctium</taxon>
    </lineage>
</organism>
<reference evidence="1 2" key="2">
    <citation type="journal article" date="2022" name="Mol. Ecol. Resour.">
        <title>The genomes of chicory, endive, great burdock and yacon provide insights into Asteraceae paleo-polyploidization history and plant inulin production.</title>
        <authorList>
            <person name="Fan W."/>
            <person name="Wang S."/>
            <person name="Wang H."/>
            <person name="Wang A."/>
            <person name="Jiang F."/>
            <person name="Liu H."/>
            <person name="Zhao H."/>
            <person name="Xu D."/>
            <person name="Zhang Y."/>
        </authorList>
    </citation>
    <scope>NUCLEOTIDE SEQUENCE [LARGE SCALE GENOMIC DNA]</scope>
    <source>
        <strain evidence="2">cv. Niubang</strain>
    </source>
</reference>
<dbReference type="EMBL" id="CM042051">
    <property type="protein sequence ID" value="KAI3729086.1"/>
    <property type="molecule type" value="Genomic_DNA"/>
</dbReference>
<gene>
    <name evidence="1" type="ORF">L6452_17734</name>
</gene>
<reference evidence="2" key="1">
    <citation type="journal article" date="2022" name="Mol. Ecol. Resour.">
        <title>The genomes of chicory, endive, great burdock and yacon provide insights into Asteraceae palaeo-polyploidization history and plant inulin production.</title>
        <authorList>
            <person name="Fan W."/>
            <person name="Wang S."/>
            <person name="Wang H."/>
            <person name="Wang A."/>
            <person name="Jiang F."/>
            <person name="Liu H."/>
            <person name="Zhao H."/>
            <person name="Xu D."/>
            <person name="Zhang Y."/>
        </authorList>
    </citation>
    <scope>NUCLEOTIDE SEQUENCE [LARGE SCALE GENOMIC DNA]</scope>
    <source>
        <strain evidence="2">cv. Niubang</strain>
    </source>
</reference>
<protein>
    <submittedName>
        <fullName evidence="1">Uncharacterized protein</fullName>
    </submittedName>
</protein>
<name>A0ACB9C4A4_ARCLA</name>
<comment type="caution">
    <text evidence="1">The sequence shown here is derived from an EMBL/GenBank/DDBJ whole genome shotgun (WGS) entry which is preliminary data.</text>
</comment>
<sequence>MLKTDSFPGFSLIPDLLVLNLEMKETGRDRRLSCLYPLIDMPEVPKLSPLGLSFRKLVRSEGSTETEPSSLADLSAILGSRKEWLVDPPSSLHYNPSRKLWQLVLIALALIPIYTVNDSAPREQRTITAKARTNIAAYEIHPGESYTTRREPLSL</sequence>
<dbReference type="Proteomes" id="UP001055879">
    <property type="component" value="Linkage Group LG05"/>
</dbReference>
<proteinExistence type="predicted"/>
<evidence type="ECO:0000313" key="2">
    <source>
        <dbReference type="Proteomes" id="UP001055879"/>
    </source>
</evidence>
<accession>A0ACB9C4A4</accession>